<organism evidence="5 6">
    <name type="scientific">Pedobacter nutrimenti</name>
    <dbReference type="NCBI Taxonomy" id="1241337"/>
    <lineage>
        <taxon>Bacteria</taxon>
        <taxon>Pseudomonadati</taxon>
        <taxon>Bacteroidota</taxon>
        <taxon>Sphingobacteriia</taxon>
        <taxon>Sphingobacteriales</taxon>
        <taxon>Sphingobacteriaceae</taxon>
        <taxon>Pedobacter</taxon>
    </lineage>
</organism>
<accession>A0A318UHM9</accession>
<dbReference type="AlphaFoldDB" id="A0A318UHM9"/>
<proteinExistence type="predicted"/>
<dbReference type="GO" id="GO:0043565">
    <property type="term" value="F:sequence-specific DNA binding"/>
    <property type="evidence" value="ECO:0007669"/>
    <property type="project" value="InterPro"/>
</dbReference>
<keyword evidence="2 5" id="KW-0238">DNA-binding</keyword>
<dbReference type="EMBL" id="QKLU01000006">
    <property type="protein sequence ID" value="PYF72594.1"/>
    <property type="molecule type" value="Genomic_DNA"/>
</dbReference>
<dbReference type="SUPFAM" id="SSF46689">
    <property type="entry name" value="Homeodomain-like"/>
    <property type="match status" value="1"/>
</dbReference>
<gene>
    <name evidence="5" type="ORF">B0O44_106249</name>
</gene>
<evidence type="ECO:0000256" key="2">
    <source>
        <dbReference type="ARBA" id="ARBA00023125"/>
    </source>
</evidence>
<dbReference type="Gene3D" id="1.10.10.60">
    <property type="entry name" value="Homeodomain-like"/>
    <property type="match status" value="1"/>
</dbReference>
<keyword evidence="1" id="KW-0805">Transcription regulation</keyword>
<dbReference type="OrthoDB" id="9779074at2"/>
<evidence type="ECO:0000313" key="6">
    <source>
        <dbReference type="Proteomes" id="UP000248198"/>
    </source>
</evidence>
<dbReference type="SMART" id="SM00342">
    <property type="entry name" value="HTH_ARAC"/>
    <property type="match status" value="1"/>
</dbReference>
<dbReference type="Pfam" id="PF20240">
    <property type="entry name" value="DUF6597"/>
    <property type="match status" value="1"/>
</dbReference>
<dbReference type="GO" id="GO:0003700">
    <property type="term" value="F:DNA-binding transcription factor activity"/>
    <property type="evidence" value="ECO:0007669"/>
    <property type="project" value="InterPro"/>
</dbReference>
<dbReference type="RefSeq" id="WP_110833560.1">
    <property type="nucleotide sequence ID" value="NZ_QKLU01000006.1"/>
</dbReference>
<dbReference type="Pfam" id="PF12833">
    <property type="entry name" value="HTH_18"/>
    <property type="match status" value="1"/>
</dbReference>
<keyword evidence="6" id="KW-1185">Reference proteome</keyword>
<evidence type="ECO:0000256" key="3">
    <source>
        <dbReference type="ARBA" id="ARBA00023163"/>
    </source>
</evidence>
<dbReference type="PROSITE" id="PS01124">
    <property type="entry name" value="HTH_ARAC_FAMILY_2"/>
    <property type="match status" value="1"/>
</dbReference>
<dbReference type="Proteomes" id="UP000248198">
    <property type="component" value="Unassembled WGS sequence"/>
</dbReference>
<evidence type="ECO:0000313" key="5">
    <source>
        <dbReference type="EMBL" id="PYF72594.1"/>
    </source>
</evidence>
<sequence length="273" mass="30785">MMQFVKTSPVSMGKFIRCFYSVFNAVAGEQIMHHRLPDGTLDLVFNLGDPVAISGNGSDFYNMPGVSLTGLYRDRRFLSYQGRVHLVGVVFQPGAANLFVQQALADWSASTADASGALGTDVYLWREQMAELSSESEKHRLLESHLMKILSKSFGRDRDMEKVLHAVQKIHDLKGHIQIENLQRECLMSPRSFRRMFSERVGMGAKQYAEIIRVKAFCANPHSLSEGYSEQLYDLGFTDHAHFNRAFRKITGTSPTAYLQGLQPLAARFTRLI</sequence>
<protein>
    <submittedName>
        <fullName evidence="5">AraC-like DNA-binding protein</fullName>
    </submittedName>
</protein>
<dbReference type="InterPro" id="IPR050204">
    <property type="entry name" value="AraC_XylS_family_regulators"/>
</dbReference>
<feature type="domain" description="HTH araC/xylS-type" evidence="4">
    <location>
        <begin position="161"/>
        <end position="261"/>
    </location>
</feature>
<comment type="caution">
    <text evidence="5">The sequence shown here is derived from an EMBL/GenBank/DDBJ whole genome shotgun (WGS) entry which is preliminary data.</text>
</comment>
<dbReference type="PANTHER" id="PTHR46796">
    <property type="entry name" value="HTH-TYPE TRANSCRIPTIONAL ACTIVATOR RHAS-RELATED"/>
    <property type="match status" value="1"/>
</dbReference>
<reference evidence="5 6" key="1">
    <citation type="submission" date="2018-06" db="EMBL/GenBank/DDBJ databases">
        <title>Genomic Encyclopedia of Archaeal and Bacterial Type Strains, Phase II (KMG-II): from individual species to whole genera.</title>
        <authorList>
            <person name="Goeker M."/>
        </authorList>
    </citation>
    <scope>NUCLEOTIDE SEQUENCE [LARGE SCALE GENOMIC DNA]</scope>
    <source>
        <strain evidence="5 6">DSM 27372</strain>
    </source>
</reference>
<evidence type="ECO:0000259" key="4">
    <source>
        <dbReference type="PROSITE" id="PS01124"/>
    </source>
</evidence>
<dbReference type="InterPro" id="IPR046532">
    <property type="entry name" value="DUF6597"/>
</dbReference>
<evidence type="ECO:0000256" key="1">
    <source>
        <dbReference type="ARBA" id="ARBA00023015"/>
    </source>
</evidence>
<dbReference type="InterPro" id="IPR009057">
    <property type="entry name" value="Homeodomain-like_sf"/>
</dbReference>
<name>A0A318UHM9_9SPHI</name>
<dbReference type="PANTHER" id="PTHR46796:SF13">
    <property type="entry name" value="HTH-TYPE TRANSCRIPTIONAL ACTIVATOR RHAS"/>
    <property type="match status" value="1"/>
</dbReference>
<keyword evidence="3" id="KW-0804">Transcription</keyword>
<dbReference type="InterPro" id="IPR018060">
    <property type="entry name" value="HTH_AraC"/>
</dbReference>